<name>A0A858RD44_9BACT</name>
<keyword evidence="3" id="KW-1185">Reference proteome</keyword>
<dbReference type="Proteomes" id="UP000501812">
    <property type="component" value="Chromosome"/>
</dbReference>
<gene>
    <name evidence="2" type="ORF">HHL09_01570</name>
</gene>
<dbReference type="InterPro" id="IPR011041">
    <property type="entry name" value="Quinoprot_gluc/sorb_DH_b-prop"/>
</dbReference>
<dbReference type="PANTHER" id="PTHR19328:SF13">
    <property type="entry name" value="HIPL1 PROTEIN"/>
    <property type="match status" value="1"/>
</dbReference>
<dbReference type="InterPro" id="IPR011042">
    <property type="entry name" value="6-blade_b-propeller_TolB-like"/>
</dbReference>
<protein>
    <recommendedName>
        <fullName evidence="1">Glucose/Sorbosone dehydrogenase domain-containing protein</fullName>
    </recommendedName>
</protein>
<dbReference type="PANTHER" id="PTHR19328">
    <property type="entry name" value="HEDGEHOG-INTERACTING PROTEIN"/>
    <property type="match status" value="1"/>
</dbReference>
<evidence type="ECO:0000313" key="3">
    <source>
        <dbReference type="Proteomes" id="UP000501812"/>
    </source>
</evidence>
<evidence type="ECO:0000313" key="2">
    <source>
        <dbReference type="EMBL" id="QJE94524.1"/>
    </source>
</evidence>
<dbReference type="InterPro" id="IPR012938">
    <property type="entry name" value="Glc/Sorbosone_DH"/>
</dbReference>
<sequence>MTNPQPSPLPSGLSVELQPWLTISPSSSSAPKARINHLKPCPDDSRLFCNDLRGKLWVAESKDSGSATEFLDLGGIFPNFIHTPGLGTGFASFAFHPEFRQAGKPGYGKLYTSHSETATGSAPDLIAPITPDLSQLGIVTEWTMSDPAANALGTRYTKREILRIGFPYNFHDIQEVEFDPTAQPGDENYGCLFICLGDGGSVVLDRPENIGRIDSPLGCIHRITPILASGQKAEDFTLSGNGKYYIPRSNPFAAAEDPTPGDGWAVVREIYAYGFRNPHRISWDRGGSGKMFCGNIGESMIEEVELVVKGGFYGWPAREGAYLFDVADKTHVYPLPDADASGASYPVTQYDHGEGRAAIAGGFVYRGTEIPALRGRYVCGDIVSGDLFAIDEAGMNPAAHTGTGDTPAPPKFLGVKANGVAAHFLTILGASRADLRLGQDNDGELYVLSKQNGKIYKVAPDAESGTTPPEGDEGTWQALGSFEDGTIGKVAPSVTGTSVQAVNDPVQGPVNRVLRLHSAGSTMVNAHVAIPNIPDKGRGTVYFRFFLPDQNHEHSWGLSEQADPNTSSHFKVEMRSTGSDAGQVEVRDAGSYVPGFEAEPGVWYSAWLHVNNAGGTGNDSFDLYVKGGSYGVPTLVKSGVGFRSGTSSALKTFFWRLAPGTEIYFDDLHVDPGHNNLSEPVATDWKLVDRFEGEAPLDSWDLPNRTAQASQILSEPSGNRFFRHAASSSSTANPKAVAAKRLPFLTQVSKTLTIFYRMRLQGTDLKQSFGASSTDPSNTALYTEDDFSPQLRIADGEMNLYDGPAGIEDFVVPTVDGAAAPLLEPDIWYNVWLVAYNGGVASGGQTWQAYIQGGAFTEQVQLGDTLHFRRQAELPLTHFLNIAANGGSFGNKAIDLDDIHAYEGANLADPLAPVWTETVLEKADGGVTLAHPTTYNRAFQMQESDDMKSWTPLGPVVEGDSSWRELTVPIVHPRRFFQAAELSRRDFHAAEWSTDFPGTTLPRGLSLLSSSSWQQTDGLLTLTTPAAQVSGMVARPGGYALLPGDWRNLTLTVESKSKRSSSTPQRDVVLIFGYVDEAHFYYALVNSASSGSAIVKVAGDSTTNIQSPATVAGKLTSNWQSLRVLHQATGAISVYCDNLSTPVMTATDTSYPVGRAGFGSYDDPADFRSVIAKGEQP</sequence>
<proteinExistence type="predicted"/>
<dbReference type="EMBL" id="CP051774">
    <property type="protein sequence ID" value="QJE94524.1"/>
    <property type="molecule type" value="Genomic_DNA"/>
</dbReference>
<reference evidence="2 3" key="1">
    <citation type="submission" date="2020-04" db="EMBL/GenBank/DDBJ databases">
        <title>Luteolibacter sp. G-1-1-1 isolated from soil.</title>
        <authorList>
            <person name="Dahal R.H."/>
        </authorList>
    </citation>
    <scope>NUCLEOTIDE SEQUENCE [LARGE SCALE GENOMIC DNA]</scope>
    <source>
        <strain evidence="2 3">G-1-1-1</strain>
    </source>
</reference>
<dbReference type="Pfam" id="PF07995">
    <property type="entry name" value="GSDH"/>
    <property type="match status" value="1"/>
</dbReference>
<accession>A0A858RD44</accession>
<organism evidence="2 3">
    <name type="scientific">Luteolibacter luteus</name>
    <dbReference type="NCBI Taxonomy" id="2728835"/>
    <lineage>
        <taxon>Bacteria</taxon>
        <taxon>Pseudomonadati</taxon>
        <taxon>Verrucomicrobiota</taxon>
        <taxon>Verrucomicrobiia</taxon>
        <taxon>Verrucomicrobiales</taxon>
        <taxon>Verrucomicrobiaceae</taxon>
        <taxon>Luteolibacter</taxon>
    </lineage>
</organism>
<dbReference type="KEGG" id="luo:HHL09_01570"/>
<feature type="domain" description="Glucose/Sorbosone dehydrogenase" evidence="1">
    <location>
        <begin position="246"/>
        <end position="392"/>
    </location>
</feature>
<dbReference type="SUPFAM" id="SSF50952">
    <property type="entry name" value="Soluble quinoprotein glucose dehydrogenase"/>
    <property type="match status" value="1"/>
</dbReference>
<dbReference type="RefSeq" id="WP_169452745.1">
    <property type="nucleotide sequence ID" value="NZ_CP051774.1"/>
</dbReference>
<dbReference type="Gene3D" id="2.60.120.560">
    <property type="entry name" value="Exo-inulinase, domain 1"/>
    <property type="match status" value="1"/>
</dbReference>
<dbReference type="Gene3D" id="2.120.10.30">
    <property type="entry name" value="TolB, C-terminal domain"/>
    <property type="match status" value="1"/>
</dbReference>
<evidence type="ECO:0000259" key="1">
    <source>
        <dbReference type="Pfam" id="PF07995"/>
    </source>
</evidence>
<dbReference type="AlphaFoldDB" id="A0A858RD44"/>